<name>S5SSZ1_9CORY</name>
<keyword evidence="1" id="KW-0472">Membrane</keyword>
<keyword evidence="1" id="KW-0812">Transmembrane</keyword>
<feature type="transmembrane region" description="Helical" evidence="1">
    <location>
        <begin position="313"/>
        <end position="333"/>
    </location>
</feature>
<feature type="transmembrane region" description="Helical" evidence="1">
    <location>
        <begin position="375"/>
        <end position="397"/>
    </location>
</feature>
<organism evidence="2 3">
    <name type="scientific">Corynebacterium maris DSM 45190</name>
    <dbReference type="NCBI Taxonomy" id="1224163"/>
    <lineage>
        <taxon>Bacteria</taxon>
        <taxon>Bacillati</taxon>
        <taxon>Actinomycetota</taxon>
        <taxon>Actinomycetes</taxon>
        <taxon>Mycobacteriales</taxon>
        <taxon>Corynebacteriaceae</taxon>
        <taxon>Corynebacterium</taxon>
    </lineage>
</organism>
<dbReference type="InterPro" id="IPR036259">
    <property type="entry name" value="MFS_trans_sf"/>
</dbReference>
<dbReference type="PANTHER" id="PTHR23523">
    <property type="match status" value="1"/>
</dbReference>
<feature type="transmembrane region" description="Helical" evidence="1">
    <location>
        <begin position="100"/>
        <end position="122"/>
    </location>
</feature>
<dbReference type="RefSeq" id="WP_020934207.1">
    <property type="nucleotide sequence ID" value="NC_021915.1"/>
</dbReference>
<dbReference type="AlphaFoldDB" id="S5SSZ1"/>
<dbReference type="Gene3D" id="1.20.1250.20">
    <property type="entry name" value="MFS general substrate transporter like domains"/>
    <property type="match status" value="1"/>
</dbReference>
<dbReference type="InterPro" id="IPR052524">
    <property type="entry name" value="MFS_Cyanate_Porter"/>
</dbReference>
<feature type="transmembrane region" description="Helical" evidence="1">
    <location>
        <begin position="287"/>
        <end position="307"/>
    </location>
</feature>
<feature type="transmembrane region" description="Helical" evidence="1">
    <location>
        <begin position="215"/>
        <end position="241"/>
    </location>
</feature>
<sequence length="413" mass="43208">MVDHSWRQAPKLIALAAIILTSLNLRTAIVALSPLVPRVQDDLGVGQSLIGVLGMIPTAMFAVSAFLLPTLMRRLTIAQLLFAAMILTAVGQVWRVLGPSAFNLVAGSVCALFAIGVTNAAMPVAVRSYFPNRVPTVSTTFLVTSQVAMGLAPLLAEPFALAAESVGLTGWRASLGSWALLAVVAAVAWLPLLARSRRPEKTVRVPGDADKPKGVAVWRTPAGVGLAFMFGCTSFVTYSIMAFLPQLFVEAGASTQFAGTMLAYWSLLGLPLNVLGPWLVGRFTEVYPMAAASCVIFIVGNIGLATAPMAAPWLWVTLSGLGPLVFPMALTLINIRSRSMAGAASLSSFAQGLGYTVACVGPLLTGVLREATGSWVAAVAVWIAGTAVVLAGSFFATRDVFVEDQIKSQGTAS</sequence>
<dbReference type="PATRIC" id="fig|1224163.3.peg.789"/>
<feature type="transmembrane region" description="Helical" evidence="1">
    <location>
        <begin position="340"/>
        <end position="363"/>
    </location>
</feature>
<proteinExistence type="predicted"/>
<dbReference type="InterPro" id="IPR011701">
    <property type="entry name" value="MFS"/>
</dbReference>
<evidence type="ECO:0000313" key="2">
    <source>
        <dbReference type="EMBL" id="AGS34274.1"/>
    </source>
</evidence>
<evidence type="ECO:0000256" key="1">
    <source>
        <dbReference type="SAM" id="Phobius"/>
    </source>
</evidence>
<keyword evidence="1" id="KW-1133">Transmembrane helix</keyword>
<accession>S5SSZ1</accession>
<dbReference type="OrthoDB" id="5317164at2"/>
<keyword evidence="3" id="KW-1185">Reference proteome</keyword>
<feature type="transmembrane region" description="Helical" evidence="1">
    <location>
        <begin position="175"/>
        <end position="194"/>
    </location>
</feature>
<dbReference type="Pfam" id="PF07690">
    <property type="entry name" value="MFS_1"/>
    <property type="match status" value="1"/>
</dbReference>
<dbReference type="KEGG" id="cmd:B841_03955"/>
<feature type="transmembrane region" description="Helical" evidence="1">
    <location>
        <begin position="12"/>
        <end position="36"/>
    </location>
</feature>
<evidence type="ECO:0000313" key="3">
    <source>
        <dbReference type="Proteomes" id="UP000015388"/>
    </source>
</evidence>
<dbReference type="Proteomes" id="UP000015388">
    <property type="component" value="Chromosome"/>
</dbReference>
<reference evidence="2 3" key="1">
    <citation type="submission" date="2012-11" db="EMBL/GenBank/DDBJ databases">
        <title>The complete genome sequence of Corynebacterium maris Coryn-1 (=DSM 45190).</title>
        <authorList>
            <person name="Schaffert L."/>
            <person name="Albersmeier A."/>
            <person name="Kalinowski J."/>
            <person name="Ruckert C."/>
        </authorList>
    </citation>
    <scope>NUCLEOTIDE SEQUENCE [LARGE SCALE GENOMIC DNA]</scope>
    <source>
        <strain evidence="3">Coryn-1</strain>
    </source>
</reference>
<dbReference type="PANTHER" id="PTHR23523:SF2">
    <property type="entry name" value="2-NITROIMIDAZOLE TRANSPORTER"/>
    <property type="match status" value="1"/>
</dbReference>
<feature type="transmembrane region" description="Helical" evidence="1">
    <location>
        <begin position="134"/>
        <end position="155"/>
    </location>
</feature>
<protein>
    <submittedName>
        <fullName evidence="2">Transporter</fullName>
    </submittedName>
</protein>
<dbReference type="SUPFAM" id="SSF103473">
    <property type="entry name" value="MFS general substrate transporter"/>
    <property type="match status" value="1"/>
</dbReference>
<feature type="transmembrane region" description="Helical" evidence="1">
    <location>
        <begin position="261"/>
        <end position="280"/>
    </location>
</feature>
<dbReference type="GO" id="GO:0022857">
    <property type="term" value="F:transmembrane transporter activity"/>
    <property type="evidence" value="ECO:0007669"/>
    <property type="project" value="InterPro"/>
</dbReference>
<gene>
    <name evidence="2" type="ORF">B841_03955</name>
</gene>
<feature type="transmembrane region" description="Helical" evidence="1">
    <location>
        <begin position="48"/>
        <end position="68"/>
    </location>
</feature>
<dbReference type="STRING" id="1224163.B841_03955"/>
<dbReference type="eggNOG" id="COG2807">
    <property type="taxonomic scope" value="Bacteria"/>
</dbReference>
<dbReference type="HOGENOM" id="CLU_038046_0_0_11"/>
<feature type="transmembrane region" description="Helical" evidence="1">
    <location>
        <begin position="75"/>
        <end position="94"/>
    </location>
</feature>
<dbReference type="EMBL" id="CP003924">
    <property type="protein sequence ID" value="AGS34274.1"/>
    <property type="molecule type" value="Genomic_DNA"/>
</dbReference>